<dbReference type="Pfam" id="PF06985">
    <property type="entry name" value="HET"/>
    <property type="match status" value="1"/>
</dbReference>
<feature type="domain" description="Heterokaryon incompatibility" evidence="2">
    <location>
        <begin position="200"/>
        <end position="336"/>
    </location>
</feature>
<reference evidence="3 4" key="1">
    <citation type="submission" date="2016-03" db="EMBL/GenBank/DDBJ databases">
        <authorList>
            <person name="Ploux O."/>
        </authorList>
    </citation>
    <scope>NUCLEOTIDE SEQUENCE [LARGE SCALE GENOMIC DNA]</scope>
    <source>
        <strain evidence="3 4">UAMH 11012</strain>
    </source>
</reference>
<evidence type="ECO:0000313" key="4">
    <source>
        <dbReference type="Proteomes" id="UP000184330"/>
    </source>
</evidence>
<dbReference type="EMBL" id="FJOG01000004">
    <property type="protein sequence ID" value="CZR53734.1"/>
    <property type="molecule type" value="Genomic_DNA"/>
</dbReference>
<evidence type="ECO:0000313" key="3">
    <source>
        <dbReference type="EMBL" id="CZR53734.1"/>
    </source>
</evidence>
<protein>
    <recommendedName>
        <fullName evidence="2">Heterokaryon incompatibility domain-containing protein</fullName>
    </recommendedName>
</protein>
<dbReference type="Proteomes" id="UP000184330">
    <property type="component" value="Unassembled WGS sequence"/>
</dbReference>
<dbReference type="AlphaFoldDB" id="A0A1L7WLU1"/>
<dbReference type="InterPro" id="IPR010730">
    <property type="entry name" value="HET"/>
</dbReference>
<sequence>MLCEVCNGVFRGSFLDRVRQGHHANIKDLQQASQEGCYICEKIWAHFTETPEREEKLMSRDSEFSSKQSVPPLEPGGTTTQDRKDDRLSESRARYRNFFGHDSPPRDEPVAFLEYRLIHRVNEELELQVGFLTDRWNGPQTPHAGHWLIFEVYPQRDLDDLTPSGNLDVYDHSDYPMRLAKALLDSELLLGNAKFLTLTKETSDMLISGIEVTVLPQTFQDAIQTASILGIVYLWIDSLCIFQDDPQDWLQESSLMGNVYQNGYCNIAATKSSNSHESFLAEKSPRTQAITPPCYIQSTWNDATNSCWHIDIWPRSASSEKYLSGPLLRRGWVVQERILSPRVLHFGSNQISWECYEHFACEAFPNGTHDFDMHKKSKHDHPPLAACTEVWELMQQWPAIVLAFCRCDLTMPKDKLVALSGIAKTIQGRFEGLGYLAGLWNHNLEDQLLWYMMAPAKTRAEPYRAPTWSWVSLDREIWPRFMSFNYSIVEILEASTEPLDHDHPTGQVKRGSIQLAGLLMTISLCRSAVTDSCPHGYDLKVNGEWHLPSQLYQDIKEDPPENLHCMAVTARQGTHPSYDALMIQPVEGAKRGTFRRWGYLSFHFWKYTGGDGPWTDPKWSEIQNEEWFEFEEDRGDGKYTITIV</sequence>
<dbReference type="PANTHER" id="PTHR33112">
    <property type="entry name" value="DOMAIN PROTEIN, PUTATIVE-RELATED"/>
    <property type="match status" value="1"/>
</dbReference>
<dbReference type="OrthoDB" id="5362512at2759"/>
<accession>A0A1L7WLU1</accession>
<feature type="region of interest" description="Disordered" evidence="1">
    <location>
        <begin position="56"/>
        <end position="88"/>
    </location>
</feature>
<keyword evidence="4" id="KW-1185">Reference proteome</keyword>
<evidence type="ECO:0000259" key="2">
    <source>
        <dbReference type="Pfam" id="PF06985"/>
    </source>
</evidence>
<organism evidence="3 4">
    <name type="scientific">Phialocephala subalpina</name>
    <dbReference type="NCBI Taxonomy" id="576137"/>
    <lineage>
        <taxon>Eukaryota</taxon>
        <taxon>Fungi</taxon>
        <taxon>Dikarya</taxon>
        <taxon>Ascomycota</taxon>
        <taxon>Pezizomycotina</taxon>
        <taxon>Leotiomycetes</taxon>
        <taxon>Helotiales</taxon>
        <taxon>Mollisiaceae</taxon>
        <taxon>Phialocephala</taxon>
        <taxon>Phialocephala fortinii species complex</taxon>
    </lineage>
</organism>
<proteinExistence type="predicted"/>
<dbReference type="PANTHER" id="PTHR33112:SF10">
    <property type="entry name" value="TOL"/>
    <property type="match status" value="1"/>
</dbReference>
<dbReference type="STRING" id="576137.A0A1L7WLU1"/>
<evidence type="ECO:0000256" key="1">
    <source>
        <dbReference type="SAM" id="MobiDB-lite"/>
    </source>
</evidence>
<name>A0A1L7WLU1_9HELO</name>
<gene>
    <name evidence="3" type="ORF">PAC_03614</name>
</gene>